<protein>
    <recommendedName>
        <fullName evidence="2">Xylose isomerase-like TIM barrel domain-containing protein</fullName>
    </recommendedName>
</protein>
<gene>
    <name evidence="1" type="ORF">S01H1_34690</name>
</gene>
<sequence>MYHPHRRTFLKHAATAAGFGATFAVVGSKLSRALAGAKKEIRMKYSICNETFGDWPQEKVFRFAAQCGYGGVEVAPFTINNDVTEISSRTRAVLRKQADTANVEIVGLHWLLAKTTGLHLTSPDPKVRRKTTEYLGE</sequence>
<dbReference type="InterPro" id="IPR036237">
    <property type="entry name" value="Xyl_isomerase-like_sf"/>
</dbReference>
<evidence type="ECO:0000313" key="1">
    <source>
        <dbReference type="EMBL" id="GAG05688.1"/>
    </source>
</evidence>
<name>X0UZG8_9ZZZZ</name>
<dbReference type="InterPro" id="IPR006311">
    <property type="entry name" value="TAT_signal"/>
</dbReference>
<dbReference type="PROSITE" id="PS51318">
    <property type="entry name" value="TAT"/>
    <property type="match status" value="1"/>
</dbReference>
<dbReference type="Gene3D" id="3.20.20.150">
    <property type="entry name" value="Divalent-metal-dependent TIM barrel enzymes"/>
    <property type="match status" value="1"/>
</dbReference>
<accession>X0UZG8</accession>
<organism evidence="1">
    <name type="scientific">marine sediment metagenome</name>
    <dbReference type="NCBI Taxonomy" id="412755"/>
    <lineage>
        <taxon>unclassified sequences</taxon>
        <taxon>metagenomes</taxon>
        <taxon>ecological metagenomes</taxon>
    </lineage>
</organism>
<dbReference type="SUPFAM" id="SSF51658">
    <property type="entry name" value="Xylose isomerase-like"/>
    <property type="match status" value="1"/>
</dbReference>
<proteinExistence type="predicted"/>
<reference evidence="1" key="1">
    <citation type="journal article" date="2014" name="Front. Microbiol.">
        <title>High frequency of phylogenetically diverse reductive dehalogenase-homologous genes in deep subseafloor sedimentary metagenomes.</title>
        <authorList>
            <person name="Kawai M."/>
            <person name="Futagami T."/>
            <person name="Toyoda A."/>
            <person name="Takaki Y."/>
            <person name="Nishi S."/>
            <person name="Hori S."/>
            <person name="Arai W."/>
            <person name="Tsubouchi T."/>
            <person name="Morono Y."/>
            <person name="Uchiyama I."/>
            <person name="Ito T."/>
            <person name="Fujiyama A."/>
            <person name="Inagaki F."/>
            <person name="Takami H."/>
        </authorList>
    </citation>
    <scope>NUCLEOTIDE SEQUENCE</scope>
    <source>
        <strain evidence="1">Expedition CK06-06</strain>
    </source>
</reference>
<feature type="non-terminal residue" evidence="1">
    <location>
        <position position="137"/>
    </location>
</feature>
<evidence type="ECO:0008006" key="2">
    <source>
        <dbReference type="Google" id="ProtNLM"/>
    </source>
</evidence>
<dbReference type="AlphaFoldDB" id="X0UZG8"/>
<dbReference type="EMBL" id="BARS01021621">
    <property type="protein sequence ID" value="GAG05688.1"/>
    <property type="molecule type" value="Genomic_DNA"/>
</dbReference>
<comment type="caution">
    <text evidence="1">The sequence shown here is derived from an EMBL/GenBank/DDBJ whole genome shotgun (WGS) entry which is preliminary data.</text>
</comment>